<sequence>MLVFIFVLFDFSFHSLPSHGNSFSEWKASSRSRPVSCIVSSPMNAELKLETRIGSLSDGLCLCVGVY</sequence>
<evidence type="ECO:0000256" key="1">
    <source>
        <dbReference type="SAM" id="SignalP"/>
    </source>
</evidence>
<organism evidence="2">
    <name type="scientific">Anopheles darlingi</name>
    <name type="common">Mosquito</name>
    <dbReference type="NCBI Taxonomy" id="43151"/>
    <lineage>
        <taxon>Eukaryota</taxon>
        <taxon>Metazoa</taxon>
        <taxon>Ecdysozoa</taxon>
        <taxon>Arthropoda</taxon>
        <taxon>Hexapoda</taxon>
        <taxon>Insecta</taxon>
        <taxon>Pterygota</taxon>
        <taxon>Neoptera</taxon>
        <taxon>Endopterygota</taxon>
        <taxon>Diptera</taxon>
        <taxon>Nematocera</taxon>
        <taxon>Culicoidea</taxon>
        <taxon>Culicidae</taxon>
        <taxon>Anophelinae</taxon>
        <taxon>Anopheles</taxon>
    </lineage>
</organism>
<feature type="signal peptide" evidence="1">
    <location>
        <begin position="1"/>
        <end position="20"/>
    </location>
</feature>
<evidence type="ECO:0000313" key="2">
    <source>
        <dbReference type="EMBL" id="MBW79951.1"/>
    </source>
</evidence>
<reference evidence="2" key="1">
    <citation type="submission" date="2018-01" db="EMBL/GenBank/DDBJ databases">
        <title>An insight into the sialome of Amazonian anophelines.</title>
        <authorList>
            <person name="Ribeiro J.M."/>
            <person name="Scarpassa V."/>
            <person name="Calvo E."/>
        </authorList>
    </citation>
    <scope>NUCLEOTIDE SEQUENCE</scope>
</reference>
<proteinExistence type="predicted"/>
<protein>
    <submittedName>
        <fullName evidence="2">Putative secreted protein</fullName>
    </submittedName>
</protein>
<dbReference type="EMBL" id="GGFL01015773">
    <property type="protein sequence ID" value="MBW79951.1"/>
    <property type="molecule type" value="Transcribed_RNA"/>
</dbReference>
<feature type="chain" id="PRO_5014746972" evidence="1">
    <location>
        <begin position="21"/>
        <end position="67"/>
    </location>
</feature>
<dbReference type="AlphaFoldDB" id="A0A2M4DQZ9"/>
<accession>A0A2M4DQZ9</accession>
<name>A0A2M4DQZ9_ANODA</name>
<keyword evidence="1" id="KW-0732">Signal</keyword>